<proteinExistence type="predicted"/>
<dbReference type="STRING" id="1348612.A0A397IEQ5"/>
<evidence type="ECO:0000256" key="1">
    <source>
        <dbReference type="SAM" id="MobiDB-lite"/>
    </source>
</evidence>
<sequence>MAQLLQSNDPKGLNIFNLPELLEQILYFLEIDRSLYPALFVNHLWYHCGAPILWRRIKFSTKKDYQRGRRGRKMPRALTQRLINFKKVMCGKIKPTYCSKIVYLRLEGLKISDTLINAILHSCPDIHTFILNRSDGFSNIPIIEIAKFSPKLQYLSLNSCLCLTDRCIIEIARSCSKLRHLEFRYCLIGDKAVEEIVHNCTNLKYLGLVGCKRISEEVIEKLNPKIKIEYPDTDSDTSDLSSSSTSSSELDDKNVYCSCCTSKVKRKN</sequence>
<keyword evidence="4" id="KW-1185">Reference proteome</keyword>
<dbReference type="SMART" id="SM00367">
    <property type="entry name" value="LRR_CC"/>
    <property type="match status" value="4"/>
</dbReference>
<dbReference type="GO" id="GO:0031146">
    <property type="term" value="P:SCF-dependent proteasomal ubiquitin-dependent protein catabolic process"/>
    <property type="evidence" value="ECO:0007669"/>
    <property type="project" value="TreeGrafter"/>
</dbReference>
<evidence type="ECO:0000259" key="2">
    <source>
        <dbReference type="Pfam" id="PF25372"/>
    </source>
</evidence>
<feature type="region of interest" description="Disordered" evidence="1">
    <location>
        <begin position="231"/>
        <end position="252"/>
    </location>
</feature>
<dbReference type="Proteomes" id="UP000266861">
    <property type="component" value="Unassembled WGS sequence"/>
</dbReference>
<accession>A0A397IEQ5</accession>
<gene>
    <name evidence="3" type="ORF">Glove_225g33</name>
</gene>
<dbReference type="Pfam" id="PF25372">
    <property type="entry name" value="DUF7885"/>
    <property type="match status" value="1"/>
</dbReference>
<comment type="caution">
    <text evidence="3">The sequence shown here is derived from an EMBL/GenBank/DDBJ whole genome shotgun (WGS) entry which is preliminary data.</text>
</comment>
<dbReference type="Gene3D" id="3.80.10.10">
    <property type="entry name" value="Ribonuclease Inhibitor"/>
    <property type="match status" value="1"/>
</dbReference>
<dbReference type="InterPro" id="IPR057207">
    <property type="entry name" value="FBXL15_LRR"/>
</dbReference>
<dbReference type="OrthoDB" id="550575at2759"/>
<dbReference type="EMBL" id="PQFF01000208">
    <property type="protein sequence ID" value="RHZ74379.1"/>
    <property type="molecule type" value="Genomic_DNA"/>
</dbReference>
<feature type="domain" description="F-box/LRR-repeat protein 15-like leucin rich repeat" evidence="2">
    <location>
        <begin position="98"/>
        <end position="210"/>
    </location>
</feature>
<dbReference type="PANTHER" id="PTHR13318">
    <property type="entry name" value="PARTNER OF PAIRED, ISOFORM B-RELATED"/>
    <property type="match status" value="1"/>
</dbReference>
<protein>
    <recommendedName>
        <fullName evidence="2">F-box/LRR-repeat protein 15-like leucin rich repeat domain-containing protein</fullName>
    </recommendedName>
</protein>
<evidence type="ECO:0000313" key="4">
    <source>
        <dbReference type="Proteomes" id="UP000266861"/>
    </source>
</evidence>
<dbReference type="GO" id="GO:0019005">
    <property type="term" value="C:SCF ubiquitin ligase complex"/>
    <property type="evidence" value="ECO:0007669"/>
    <property type="project" value="TreeGrafter"/>
</dbReference>
<evidence type="ECO:0000313" key="3">
    <source>
        <dbReference type="EMBL" id="RHZ74379.1"/>
    </source>
</evidence>
<dbReference type="SUPFAM" id="SSF52047">
    <property type="entry name" value="RNI-like"/>
    <property type="match status" value="1"/>
</dbReference>
<feature type="compositionally biased region" description="Low complexity" evidence="1">
    <location>
        <begin position="238"/>
        <end position="248"/>
    </location>
</feature>
<dbReference type="AlphaFoldDB" id="A0A397IEQ5"/>
<reference evidence="3 4" key="1">
    <citation type="submission" date="2018-08" db="EMBL/GenBank/DDBJ databases">
        <title>Genome and evolution of the arbuscular mycorrhizal fungus Diversispora epigaea (formerly Glomus versiforme) and its bacterial endosymbionts.</title>
        <authorList>
            <person name="Sun X."/>
            <person name="Fei Z."/>
            <person name="Harrison M."/>
        </authorList>
    </citation>
    <scope>NUCLEOTIDE SEQUENCE [LARGE SCALE GENOMIC DNA]</scope>
    <source>
        <strain evidence="3 4">IT104</strain>
    </source>
</reference>
<dbReference type="InterPro" id="IPR032675">
    <property type="entry name" value="LRR_dom_sf"/>
</dbReference>
<name>A0A397IEQ5_9GLOM</name>
<organism evidence="3 4">
    <name type="scientific">Diversispora epigaea</name>
    <dbReference type="NCBI Taxonomy" id="1348612"/>
    <lineage>
        <taxon>Eukaryota</taxon>
        <taxon>Fungi</taxon>
        <taxon>Fungi incertae sedis</taxon>
        <taxon>Mucoromycota</taxon>
        <taxon>Glomeromycotina</taxon>
        <taxon>Glomeromycetes</taxon>
        <taxon>Diversisporales</taxon>
        <taxon>Diversisporaceae</taxon>
        <taxon>Diversispora</taxon>
    </lineage>
</organism>
<dbReference type="InterPro" id="IPR006553">
    <property type="entry name" value="Leu-rich_rpt_Cys-con_subtyp"/>
</dbReference>